<sequence>MAELKTYNGYALWLYLPNLPAAAVFTILFALGTTAIAWQMFRTKAWYCSVFVIGGVLEMAGYIVRAVAKDKTDEIIPFVIQNAFILVAPALFAASVYMTLGRIISSIQAQQLSIIRVKLLTKLFVIGDVISFAVQSGGATMMATSDDLKLGETMIVAGLFVQIVVFGIYIVTTAIFHSRVRTQRSNVFANFGNNWEKLLIMLYIVSALIMVRSVFRVVEFIGGQDGYLLKHEWTLYVFDALLMFAAVVIFAWRFPGPICSESMDIELVLVKQRTSESPHKLLLQC</sequence>
<comment type="subcellular location">
    <subcellularLocation>
        <location evidence="1">Membrane</location>
        <topology evidence="1">Multi-pass membrane protein</topology>
    </subcellularLocation>
</comment>
<feature type="transmembrane region" description="Helical" evidence="5">
    <location>
        <begin position="155"/>
        <end position="177"/>
    </location>
</feature>
<name>A0A7S8HU96_FUSCU</name>
<proteinExistence type="predicted"/>
<evidence type="ECO:0000256" key="1">
    <source>
        <dbReference type="ARBA" id="ARBA00004141"/>
    </source>
</evidence>
<dbReference type="Pfam" id="PF04479">
    <property type="entry name" value="RTA1"/>
    <property type="match status" value="1"/>
</dbReference>
<feature type="transmembrane region" description="Helical" evidence="5">
    <location>
        <begin position="119"/>
        <end position="143"/>
    </location>
</feature>
<feature type="transmembrane region" description="Helical" evidence="5">
    <location>
        <begin position="235"/>
        <end position="254"/>
    </location>
</feature>
<evidence type="ECO:0000313" key="6">
    <source>
        <dbReference type="EMBL" id="QPC60684.1"/>
    </source>
</evidence>
<accession>A0A7S8HU96</accession>
<evidence type="ECO:0000256" key="4">
    <source>
        <dbReference type="ARBA" id="ARBA00023136"/>
    </source>
</evidence>
<dbReference type="PANTHER" id="PTHR31465:SF1">
    <property type="entry name" value="PROTEIN RTA1-RELATED"/>
    <property type="match status" value="1"/>
</dbReference>
<protein>
    <recommendedName>
        <fullName evidence="8">Protein RTA1</fullName>
    </recommendedName>
</protein>
<feature type="transmembrane region" description="Helical" evidence="5">
    <location>
        <begin position="75"/>
        <end position="98"/>
    </location>
</feature>
<dbReference type="Proteomes" id="UP000663297">
    <property type="component" value="Chromosome 1"/>
</dbReference>
<evidence type="ECO:0000256" key="2">
    <source>
        <dbReference type="ARBA" id="ARBA00022692"/>
    </source>
</evidence>
<evidence type="ECO:0000313" key="7">
    <source>
        <dbReference type="Proteomes" id="UP000663297"/>
    </source>
</evidence>
<organism evidence="6 7">
    <name type="scientific">Fusarium culmorum</name>
    <dbReference type="NCBI Taxonomy" id="5516"/>
    <lineage>
        <taxon>Eukaryota</taxon>
        <taxon>Fungi</taxon>
        <taxon>Dikarya</taxon>
        <taxon>Ascomycota</taxon>
        <taxon>Pezizomycotina</taxon>
        <taxon>Sordariomycetes</taxon>
        <taxon>Hypocreomycetidae</taxon>
        <taxon>Hypocreales</taxon>
        <taxon>Nectriaceae</taxon>
        <taxon>Fusarium</taxon>
    </lineage>
</organism>
<dbReference type="EMBL" id="CP064747">
    <property type="protein sequence ID" value="QPC60684.1"/>
    <property type="molecule type" value="Genomic_DNA"/>
</dbReference>
<feature type="transmembrane region" description="Helical" evidence="5">
    <location>
        <begin position="198"/>
        <end position="215"/>
    </location>
</feature>
<keyword evidence="4 5" id="KW-0472">Membrane</keyword>
<evidence type="ECO:0000256" key="5">
    <source>
        <dbReference type="SAM" id="Phobius"/>
    </source>
</evidence>
<evidence type="ECO:0008006" key="8">
    <source>
        <dbReference type="Google" id="ProtNLM"/>
    </source>
</evidence>
<feature type="transmembrane region" description="Helical" evidence="5">
    <location>
        <begin position="45"/>
        <end position="63"/>
    </location>
</feature>
<feature type="transmembrane region" description="Helical" evidence="5">
    <location>
        <begin position="12"/>
        <end position="38"/>
    </location>
</feature>
<dbReference type="AlphaFoldDB" id="A0A7S8HU96"/>
<dbReference type="InterPro" id="IPR007568">
    <property type="entry name" value="RTA1"/>
</dbReference>
<dbReference type="GO" id="GO:0016020">
    <property type="term" value="C:membrane"/>
    <property type="evidence" value="ECO:0007669"/>
    <property type="project" value="UniProtKB-SubCell"/>
</dbReference>
<evidence type="ECO:0000256" key="3">
    <source>
        <dbReference type="ARBA" id="ARBA00022989"/>
    </source>
</evidence>
<keyword evidence="2 5" id="KW-0812">Transmembrane</keyword>
<gene>
    <name evidence="6" type="ORF">HYE67_002915</name>
</gene>
<dbReference type="PANTHER" id="PTHR31465">
    <property type="entry name" value="PROTEIN RTA1-RELATED"/>
    <property type="match status" value="1"/>
</dbReference>
<reference evidence="6" key="1">
    <citation type="submission" date="2020-11" db="EMBL/GenBank/DDBJ databases">
        <title>The chromosome-scale genome resource for two endophytic Fusarium species: F. culmorum and F. pseudograminearum.</title>
        <authorList>
            <person name="Yuan Z."/>
        </authorList>
    </citation>
    <scope>NUCLEOTIDE SEQUENCE</scope>
    <source>
        <strain evidence="6">Class2-1B</strain>
    </source>
</reference>
<keyword evidence="3 5" id="KW-1133">Transmembrane helix</keyword>